<comment type="subcellular location">
    <subcellularLocation>
        <location evidence="2 15">Nucleus</location>
    </subcellularLocation>
</comment>
<comment type="caution">
    <text evidence="20">The sequence shown here is derived from an EMBL/GenBank/DDBJ whole genome shotgun (WGS) entry which is preliminary data.</text>
</comment>
<sequence length="836" mass="95778">MCASGGRCLFASTLALTIIHIFHRSPSSSMESKKRPHAEEVSSAVSKKRVLSTSNGVPYVNGVNHDHGEPDVDNLELFRKEAIYRRMKHYSREHERGQIRIAELERRKNACEAGLAAMSACWSQLVQAIRLVAQPDDLPPAAPHVRDLFDMSSRLSYEDAPDLVSALEDNMNATRTLVSRFVSLGSQVQGGQDVYEKCQKAQTECFALRSEIQIIREKWQDAESKAHSYHEQLLAAENSIERRQSKTIRPTQASKKADCESPEEIKEEQKEKPSSPVLPPPLHINGSSDMDVEAQSHLTNIRDTEIEQLRNQVAELTSARLDLFMNTRSPPLDLVAKSPHYRVLLEHSAFLTHSLSETQAENTRLAEELQTALDSRKQWQDSVEMTANQTNQDLKSLILKRDNENARLRDQRDQYYAELNERRAKDGVKTASLKELQALCEARADRNAMLESQLSRHKAQLAATARNEDLMHFLLGDQSNEQSYIDDLKKRVTAAEHRTAAVNQTLSIFQDDHPNVVQHMQAEANALQELATVNASLDRYERILGDPKSCDLWKRLELQDEELQRLQLVNAQLSKDKEATYNEMIQLGSAWEALDRQLRSKVFDLREMEERLSKVTLEKAKSDNKFYASMRDKESIDLERKTLLRNQEKHGKTIERYMESERNLAAQVMSLERDLATTRKLYEGRFTDLSVLRGEIREAQLQQLDNTQKYTECRTLMTEQERELLQRHSEIQRLTEELAMSKKQIDRHLIKLKERSAGTSSSREGELEEELDRTLVQKAFKCTACKGAQFRDTVITKCWHTFCRSCVDARLSTRQRKCPSCNDPFGAANVQQIFLQ</sequence>
<keyword evidence="10 15" id="KW-0156">Chromatin regulator</keyword>
<keyword evidence="6 15" id="KW-0479">Metal-binding</keyword>
<dbReference type="PROSITE" id="PS00518">
    <property type="entry name" value="ZF_RING_1"/>
    <property type="match status" value="1"/>
</dbReference>
<dbReference type="InterPro" id="IPR013083">
    <property type="entry name" value="Znf_RING/FYVE/PHD"/>
</dbReference>
<dbReference type="InterPro" id="IPR001841">
    <property type="entry name" value="Znf_RING"/>
</dbReference>
<keyword evidence="21" id="KW-1185">Reference proteome</keyword>
<dbReference type="PANTHER" id="PTHR23163:SF0">
    <property type="entry name" value="E3 UBIQUITIN-PROTEIN LIGASE BRE1"/>
    <property type="match status" value="1"/>
</dbReference>
<dbReference type="GO" id="GO:0006325">
    <property type="term" value="P:chromatin organization"/>
    <property type="evidence" value="ECO:0007669"/>
    <property type="project" value="UniProtKB-KW"/>
</dbReference>
<evidence type="ECO:0000256" key="2">
    <source>
        <dbReference type="ARBA" id="ARBA00004123"/>
    </source>
</evidence>
<dbReference type="GO" id="GO:0033503">
    <property type="term" value="C:HULC complex"/>
    <property type="evidence" value="ECO:0007669"/>
    <property type="project" value="TreeGrafter"/>
</dbReference>
<evidence type="ECO:0000256" key="12">
    <source>
        <dbReference type="ARBA" id="ARBA00023242"/>
    </source>
</evidence>
<name>A0AAD2HSJ8_9AGAR</name>
<dbReference type="EC" id="2.3.2.27" evidence="15"/>
<evidence type="ECO:0000256" key="15">
    <source>
        <dbReference type="RuleBase" id="RU365038"/>
    </source>
</evidence>
<keyword evidence="7 14" id="KW-0863">Zinc-finger</keyword>
<accession>A0AAD2HSJ8</accession>
<dbReference type="PANTHER" id="PTHR23163">
    <property type="entry name" value="RING FINGER PROTEIN-RELATED"/>
    <property type="match status" value="1"/>
</dbReference>
<dbReference type="GO" id="GO:0016567">
    <property type="term" value="P:protein ubiquitination"/>
    <property type="evidence" value="ECO:0007669"/>
    <property type="project" value="UniProtKB-UniRule"/>
</dbReference>
<feature type="region of interest" description="Disordered" evidence="17">
    <location>
        <begin position="27"/>
        <end position="47"/>
    </location>
</feature>
<keyword evidence="11 15" id="KW-0175">Coiled coil</keyword>
<keyword evidence="8 15" id="KW-0833">Ubl conjugation pathway</keyword>
<feature type="region of interest" description="Disordered" evidence="17">
    <location>
        <begin position="240"/>
        <end position="288"/>
    </location>
</feature>
<dbReference type="GO" id="GO:0005634">
    <property type="term" value="C:nucleus"/>
    <property type="evidence" value="ECO:0007669"/>
    <property type="project" value="UniProtKB-SubCell"/>
</dbReference>
<dbReference type="Gene3D" id="3.30.40.10">
    <property type="entry name" value="Zinc/RING finger domain, C3HC4 (zinc finger)"/>
    <property type="match status" value="1"/>
</dbReference>
<evidence type="ECO:0000259" key="19">
    <source>
        <dbReference type="PROSITE" id="PS50089"/>
    </source>
</evidence>
<feature type="compositionally biased region" description="Basic and acidic residues" evidence="17">
    <location>
        <begin position="31"/>
        <end position="40"/>
    </location>
</feature>
<evidence type="ECO:0000256" key="6">
    <source>
        <dbReference type="ARBA" id="ARBA00022723"/>
    </source>
</evidence>
<dbReference type="SUPFAM" id="SSF57850">
    <property type="entry name" value="RING/U-box"/>
    <property type="match status" value="1"/>
</dbReference>
<dbReference type="Proteomes" id="UP001295794">
    <property type="component" value="Unassembled WGS sequence"/>
</dbReference>
<keyword evidence="5 15" id="KW-0808">Transferase</keyword>
<feature type="chain" id="PRO_5042120573" description="E3 ubiquitin protein ligase" evidence="18">
    <location>
        <begin position="16"/>
        <end position="836"/>
    </location>
</feature>
<dbReference type="SMART" id="SM00184">
    <property type="entry name" value="RING"/>
    <property type="match status" value="1"/>
</dbReference>
<proteinExistence type="inferred from homology"/>
<evidence type="ECO:0000256" key="8">
    <source>
        <dbReference type="ARBA" id="ARBA00022786"/>
    </source>
</evidence>
<dbReference type="PROSITE" id="PS50089">
    <property type="entry name" value="ZF_RING_2"/>
    <property type="match status" value="1"/>
</dbReference>
<feature type="domain" description="RING-type" evidence="19">
    <location>
        <begin position="782"/>
        <end position="822"/>
    </location>
</feature>
<evidence type="ECO:0000256" key="7">
    <source>
        <dbReference type="ARBA" id="ARBA00022771"/>
    </source>
</evidence>
<dbReference type="InterPro" id="IPR013956">
    <property type="entry name" value="E3_ubiquit_lig_Bre1"/>
</dbReference>
<comment type="similarity">
    <text evidence="4 15">Belongs to the BRE1 family.</text>
</comment>
<feature type="signal peptide" evidence="18">
    <location>
        <begin position="1"/>
        <end position="15"/>
    </location>
</feature>
<comment type="function">
    <text evidence="13">E3 ubiquitin-protein ligase that mediates monoubiquitination of histone H2B to form H2BK123ub1. H2BK123ub1 gives a specific tag for epigenetic transcriptional activation and is also a prerequisite for H3K4me and H3K79me formation.</text>
</comment>
<dbReference type="GO" id="GO:0061630">
    <property type="term" value="F:ubiquitin protein ligase activity"/>
    <property type="evidence" value="ECO:0007669"/>
    <property type="project" value="UniProtKB-EC"/>
</dbReference>
<keyword evidence="9 15" id="KW-0862">Zinc</keyword>
<feature type="coiled-coil region" evidence="16">
    <location>
        <begin position="355"/>
        <end position="467"/>
    </location>
</feature>
<feature type="compositionally biased region" description="Basic and acidic residues" evidence="17">
    <location>
        <begin position="255"/>
        <end position="273"/>
    </location>
</feature>
<evidence type="ECO:0000256" key="10">
    <source>
        <dbReference type="ARBA" id="ARBA00022853"/>
    </source>
</evidence>
<dbReference type="EMBL" id="CAVNYO010000444">
    <property type="protein sequence ID" value="CAK5281609.1"/>
    <property type="molecule type" value="Genomic_DNA"/>
</dbReference>
<evidence type="ECO:0000313" key="21">
    <source>
        <dbReference type="Proteomes" id="UP001295794"/>
    </source>
</evidence>
<evidence type="ECO:0000256" key="3">
    <source>
        <dbReference type="ARBA" id="ARBA00004906"/>
    </source>
</evidence>
<protein>
    <recommendedName>
        <fullName evidence="15">E3 ubiquitin protein ligase</fullName>
        <ecNumber evidence="15">2.3.2.27</ecNumber>
    </recommendedName>
</protein>
<keyword evidence="18" id="KW-0732">Signal</keyword>
<dbReference type="Pfam" id="PF08647">
    <property type="entry name" value="BRE1"/>
    <property type="match status" value="1"/>
</dbReference>
<organism evidence="20 21">
    <name type="scientific">Mycena citricolor</name>
    <dbReference type="NCBI Taxonomy" id="2018698"/>
    <lineage>
        <taxon>Eukaryota</taxon>
        <taxon>Fungi</taxon>
        <taxon>Dikarya</taxon>
        <taxon>Basidiomycota</taxon>
        <taxon>Agaricomycotina</taxon>
        <taxon>Agaricomycetes</taxon>
        <taxon>Agaricomycetidae</taxon>
        <taxon>Agaricales</taxon>
        <taxon>Marasmiineae</taxon>
        <taxon>Mycenaceae</taxon>
        <taxon>Mycena</taxon>
    </lineage>
</organism>
<dbReference type="InterPro" id="IPR058643">
    <property type="entry name" value="BRE1-like_CC"/>
</dbReference>
<dbReference type="InterPro" id="IPR017907">
    <property type="entry name" value="Znf_RING_CS"/>
</dbReference>
<feature type="coiled-coil region" evidence="16">
    <location>
        <begin position="717"/>
        <end position="751"/>
    </location>
</feature>
<evidence type="ECO:0000256" key="5">
    <source>
        <dbReference type="ARBA" id="ARBA00022679"/>
    </source>
</evidence>
<evidence type="ECO:0000256" key="9">
    <source>
        <dbReference type="ARBA" id="ARBA00022833"/>
    </source>
</evidence>
<evidence type="ECO:0000256" key="1">
    <source>
        <dbReference type="ARBA" id="ARBA00000900"/>
    </source>
</evidence>
<gene>
    <name evidence="20" type="ORF">MYCIT1_LOCUS32824</name>
</gene>
<evidence type="ECO:0000256" key="18">
    <source>
        <dbReference type="SAM" id="SignalP"/>
    </source>
</evidence>
<dbReference type="Pfam" id="PF26095">
    <property type="entry name" value="CC_Bre1"/>
    <property type="match status" value="1"/>
</dbReference>
<dbReference type="AlphaFoldDB" id="A0AAD2HSJ8"/>
<reference evidence="20" key="1">
    <citation type="submission" date="2023-11" db="EMBL/GenBank/DDBJ databases">
        <authorList>
            <person name="De Vega J J."/>
            <person name="De Vega J J."/>
        </authorList>
    </citation>
    <scope>NUCLEOTIDE SEQUENCE</scope>
</reference>
<evidence type="ECO:0000256" key="17">
    <source>
        <dbReference type="SAM" id="MobiDB-lite"/>
    </source>
</evidence>
<evidence type="ECO:0000256" key="14">
    <source>
        <dbReference type="PROSITE-ProRule" id="PRU00175"/>
    </source>
</evidence>
<feature type="coiled-coil region" evidence="16">
    <location>
        <begin position="556"/>
        <end position="625"/>
    </location>
</feature>
<dbReference type="Pfam" id="PF00097">
    <property type="entry name" value="zf-C3HC4"/>
    <property type="match status" value="1"/>
</dbReference>
<dbReference type="InterPro" id="IPR018957">
    <property type="entry name" value="Znf_C3HC4_RING-type"/>
</dbReference>
<keyword evidence="12 15" id="KW-0539">Nucleus</keyword>
<dbReference type="CDD" id="cd16499">
    <property type="entry name" value="RING-HC_Bre1-like"/>
    <property type="match status" value="1"/>
</dbReference>
<evidence type="ECO:0000256" key="13">
    <source>
        <dbReference type="ARBA" id="ARBA00059679"/>
    </source>
</evidence>
<evidence type="ECO:0000256" key="11">
    <source>
        <dbReference type="ARBA" id="ARBA00023054"/>
    </source>
</evidence>
<comment type="catalytic activity">
    <reaction evidence="1 15">
        <text>S-ubiquitinyl-[E2 ubiquitin-conjugating enzyme]-L-cysteine + [acceptor protein]-L-lysine = [E2 ubiquitin-conjugating enzyme]-L-cysteine + N(6)-ubiquitinyl-[acceptor protein]-L-lysine.</text>
        <dbReference type="EC" id="2.3.2.27"/>
    </reaction>
</comment>
<dbReference type="GO" id="GO:0008270">
    <property type="term" value="F:zinc ion binding"/>
    <property type="evidence" value="ECO:0007669"/>
    <property type="project" value="UniProtKB-KW"/>
</dbReference>
<evidence type="ECO:0000313" key="20">
    <source>
        <dbReference type="EMBL" id="CAK5281609.1"/>
    </source>
</evidence>
<evidence type="ECO:0000256" key="16">
    <source>
        <dbReference type="SAM" id="Coils"/>
    </source>
</evidence>
<comment type="pathway">
    <text evidence="3 15">Protein modification; protein ubiquitination.</text>
</comment>
<evidence type="ECO:0000256" key="4">
    <source>
        <dbReference type="ARBA" id="ARBA00005555"/>
    </source>
</evidence>